<dbReference type="GO" id="GO:0003700">
    <property type="term" value="F:DNA-binding transcription factor activity"/>
    <property type="evidence" value="ECO:0007669"/>
    <property type="project" value="InterPro"/>
</dbReference>
<evidence type="ECO:0000256" key="1">
    <source>
        <dbReference type="ARBA" id="ARBA00009437"/>
    </source>
</evidence>
<accession>A0A225NMG9</accession>
<dbReference type="SUPFAM" id="SSF46785">
    <property type="entry name" value="Winged helix' DNA-binding domain"/>
    <property type="match status" value="1"/>
</dbReference>
<dbReference type="InterPro" id="IPR036390">
    <property type="entry name" value="WH_DNA-bd_sf"/>
</dbReference>
<dbReference type="Gene3D" id="1.10.10.10">
    <property type="entry name" value="Winged helix-like DNA-binding domain superfamily/Winged helix DNA-binding domain"/>
    <property type="match status" value="1"/>
</dbReference>
<keyword evidence="7" id="KW-1185">Reference proteome</keyword>
<dbReference type="PANTHER" id="PTHR30419">
    <property type="entry name" value="HTH-TYPE TRANSCRIPTIONAL REGULATOR YBHD"/>
    <property type="match status" value="1"/>
</dbReference>
<dbReference type="SUPFAM" id="SSF53850">
    <property type="entry name" value="Periplasmic binding protein-like II"/>
    <property type="match status" value="1"/>
</dbReference>
<evidence type="ECO:0000313" key="6">
    <source>
        <dbReference type="EMBL" id="OWU75603.1"/>
    </source>
</evidence>
<sequence length="294" mass="31987">MIDLKDLRCLSALARHKHFARAANECGISQPAFSMRIRKIEDRLQTSIVKRGNRFQGLTEDGMMIVRHARSIMDEVEVFQQQFRCHKGQISGSLKLGVIPTAVGYVSLLMRDLNRDFPQIVVRIETASSVAVQQGIEDGRFDAGVTYTDGAPRDLLHVEPLYTEGYVLLAPAEMAPRDAGEITWAEAAKMPLTLLEPGMQNRSIIDHVFDQIGATPHVVAETSGFTSAIVMAVQGLAATVLPRVLVESLGGVAGALTLSLVEPVQEKSVSLVSGLRDTGLPTLEALRSVTTKSR</sequence>
<dbReference type="RefSeq" id="WP_088648757.1">
    <property type="nucleotide sequence ID" value="NZ_AQQR01000002.1"/>
</dbReference>
<dbReference type="Proteomes" id="UP000215377">
    <property type="component" value="Unassembled WGS sequence"/>
</dbReference>
<organism evidence="6 7">
    <name type="scientific">Marinibacterium profundimaris</name>
    <dbReference type="NCBI Taxonomy" id="1679460"/>
    <lineage>
        <taxon>Bacteria</taxon>
        <taxon>Pseudomonadati</taxon>
        <taxon>Pseudomonadota</taxon>
        <taxon>Alphaproteobacteria</taxon>
        <taxon>Rhodobacterales</taxon>
        <taxon>Paracoccaceae</taxon>
        <taxon>Marinibacterium</taxon>
    </lineage>
</organism>
<evidence type="ECO:0000313" key="7">
    <source>
        <dbReference type="Proteomes" id="UP000215377"/>
    </source>
</evidence>
<evidence type="ECO:0000256" key="4">
    <source>
        <dbReference type="ARBA" id="ARBA00023163"/>
    </source>
</evidence>
<dbReference type="FunFam" id="1.10.10.10:FF:000001">
    <property type="entry name" value="LysR family transcriptional regulator"/>
    <property type="match status" value="1"/>
</dbReference>
<dbReference type="GO" id="GO:0005829">
    <property type="term" value="C:cytosol"/>
    <property type="evidence" value="ECO:0007669"/>
    <property type="project" value="TreeGrafter"/>
</dbReference>
<comment type="similarity">
    <text evidence="1">Belongs to the LysR transcriptional regulatory family.</text>
</comment>
<reference evidence="6 7" key="1">
    <citation type="submission" date="2013-04" db="EMBL/GenBank/DDBJ databases">
        <title>Oceanicola sp. 22II1-22F33 Genome Sequencing.</title>
        <authorList>
            <person name="Lai Q."/>
            <person name="Li G."/>
            <person name="Shao Z."/>
        </authorList>
    </citation>
    <scope>NUCLEOTIDE SEQUENCE [LARGE SCALE GENOMIC DNA]</scope>
    <source>
        <strain evidence="6 7">22II1-22F33</strain>
    </source>
</reference>
<name>A0A225NMG9_9RHOB</name>
<dbReference type="InterPro" id="IPR050950">
    <property type="entry name" value="HTH-type_LysR_regulators"/>
</dbReference>
<evidence type="ECO:0000256" key="2">
    <source>
        <dbReference type="ARBA" id="ARBA00023015"/>
    </source>
</evidence>
<dbReference type="Pfam" id="PF00126">
    <property type="entry name" value="HTH_1"/>
    <property type="match status" value="1"/>
</dbReference>
<dbReference type="InterPro" id="IPR005119">
    <property type="entry name" value="LysR_subst-bd"/>
</dbReference>
<dbReference type="InterPro" id="IPR036388">
    <property type="entry name" value="WH-like_DNA-bd_sf"/>
</dbReference>
<dbReference type="GO" id="GO:0003677">
    <property type="term" value="F:DNA binding"/>
    <property type="evidence" value="ECO:0007669"/>
    <property type="project" value="UniProtKB-KW"/>
</dbReference>
<evidence type="ECO:0000256" key="3">
    <source>
        <dbReference type="ARBA" id="ARBA00023125"/>
    </source>
</evidence>
<dbReference type="OrthoDB" id="9815174at2"/>
<dbReference type="EMBL" id="AQQR01000002">
    <property type="protein sequence ID" value="OWU75603.1"/>
    <property type="molecule type" value="Genomic_DNA"/>
</dbReference>
<dbReference type="CDD" id="cd05466">
    <property type="entry name" value="PBP2_LTTR_substrate"/>
    <property type="match status" value="1"/>
</dbReference>
<keyword evidence="3" id="KW-0238">DNA-binding</keyword>
<gene>
    <name evidence="6" type="ORF">ATO3_05100</name>
</gene>
<dbReference type="InterPro" id="IPR000847">
    <property type="entry name" value="LysR_HTH_N"/>
</dbReference>
<feature type="domain" description="HTH lysR-type" evidence="5">
    <location>
        <begin position="2"/>
        <end position="59"/>
    </location>
</feature>
<evidence type="ECO:0000259" key="5">
    <source>
        <dbReference type="PROSITE" id="PS50931"/>
    </source>
</evidence>
<comment type="caution">
    <text evidence="6">The sequence shown here is derived from an EMBL/GenBank/DDBJ whole genome shotgun (WGS) entry which is preliminary data.</text>
</comment>
<dbReference type="PANTHER" id="PTHR30419:SF31">
    <property type="entry name" value="BLR3139 PROTEIN"/>
    <property type="match status" value="1"/>
</dbReference>
<keyword evidence="4" id="KW-0804">Transcription</keyword>
<dbReference type="PROSITE" id="PS50931">
    <property type="entry name" value="HTH_LYSR"/>
    <property type="match status" value="1"/>
</dbReference>
<keyword evidence="2" id="KW-0805">Transcription regulation</keyword>
<proteinExistence type="inferred from homology"/>
<dbReference type="Pfam" id="PF03466">
    <property type="entry name" value="LysR_substrate"/>
    <property type="match status" value="1"/>
</dbReference>
<protein>
    <submittedName>
        <fullName evidence="6">LysR family transcriptional regulator</fullName>
    </submittedName>
</protein>
<dbReference type="AlphaFoldDB" id="A0A225NMG9"/>
<dbReference type="Gene3D" id="3.40.190.290">
    <property type="match status" value="1"/>
</dbReference>